<proteinExistence type="predicted"/>
<name>A0A5P2DLK9_STRVZ</name>
<dbReference type="Gene3D" id="3.30.1330.40">
    <property type="entry name" value="RutC-like"/>
    <property type="match status" value="1"/>
</dbReference>
<dbReference type="PANTHER" id="PTHR21164">
    <property type="entry name" value="CHORISMATE MUTASE"/>
    <property type="match status" value="1"/>
</dbReference>
<dbReference type="Pfam" id="PF07736">
    <property type="entry name" value="CM_1"/>
    <property type="match status" value="1"/>
</dbReference>
<dbReference type="InterPro" id="IPR035959">
    <property type="entry name" value="RutC-like_sf"/>
</dbReference>
<dbReference type="PROSITE" id="PS51167">
    <property type="entry name" value="CHORISMATE_MUT_1"/>
    <property type="match status" value="1"/>
</dbReference>
<dbReference type="PANTHER" id="PTHR21164:SF0">
    <property type="entry name" value="CHORISMATE MUTASE AROH"/>
    <property type="match status" value="1"/>
</dbReference>
<accession>A0A5P2DLK9</accession>
<dbReference type="GO" id="GO:0009073">
    <property type="term" value="P:aromatic amino acid family biosynthetic process"/>
    <property type="evidence" value="ECO:0007669"/>
    <property type="project" value="UniProtKB-UniRule"/>
</dbReference>
<dbReference type="GO" id="GO:0004106">
    <property type="term" value="F:chorismate mutase activity"/>
    <property type="evidence" value="ECO:0007669"/>
    <property type="project" value="UniProtKB-EC"/>
</dbReference>
<evidence type="ECO:0000313" key="3">
    <source>
        <dbReference type="Proteomes" id="UP000324101"/>
    </source>
</evidence>
<sequence>MPSVRAVRGATTVAEDTPRHIAAATRALVAELLVRNGLEREAVISLLFTCSPDLTSDTPALALREEGWEVPALCAADTAWAGAPGRTVRVLAHVTSFGPLAPVYLGDSAPTRPAQSPA</sequence>
<reference evidence="2 3" key="1">
    <citation type="submission" date="2018-05" db="EMBL/GenBank/DDBJ databases">
        <title>Streptomyces venezuelae.</title>
        <authorList>
            <person name="Kim W."/>
            <person name="Lee N."/>
            <person name="Cho B.-K."/>
        </authorList>
    </citation>
    <scope>NUCLEOTIDE SEQUENCE [LARGE SCALE GENOMIC DNA]</scope>
    <source>
        <strain evidence="2 3">ATCC 21018</strain>
    </source>
</reference>
<dbReference type="EC" id="5.4.99.5" evidence="1"/>
<dbReference type="GO" id="GO:0008652">
    <property type="term" value="P:amino acid biosynthetic process"/>
    <property type="evidence" value="ECO:0007669"/>
    <property type="project" value="UniProtKB-UniRule"/>
</dbReference>
<organism evidence="2 3">
    <name type="scientific">Streptomyces venezuelae</name>
    <dbReference type="NCBI Taxonomy" id="54571"/>
    <lineage>
        <taxon>Bacteria</taxon>
        <taxon>Bacillati</taxon>
        <taxon>Actinomycetota</taxon>
        <taxon>Actinomycetes</taxon>
        <taxon>Kitasatosporales</taxon>
        <taxon>Streptomycetaceae</taxon>
        <taxon>Streptomyces</taxon>
    </lineage>
</organism>
<keyword evidence="1" id="KW-0057">Aromatic amino acid biosynthesis</keyword>
<dbReference type="InterPro" id="IPR008243">
    <property type="entry name" value="Chorismate_mutase_AroH"/>
</dbReference>
<dbReference type="Proteomes" id="UP000324101">
    <property type="component" value="Chromosome"/>
</dbReference>
<gene>
    <name evidence="2" type="ORF">DEJ51_08125</name>
</gene>
<protein>
    <recommendedName>
        <fullName evidence="1">chorismate mutase</fullName>
        <ecNumber evidence="1">5.4.99.5</ecNumber>
    </recommendedName>
</protein>
<dbReference type="AlphaFoldDB" id="A0A5P2DLK9"/>
<keyword evidence="1" id="KW-0413">Isomerase</keyword>
<comment type="catalytic activity">
    <reaction evidence="1">
        <text>chorismate = prephenate</text>
        <dbReference type="Rhea" id="RHEA:13897"/>
        <dbReference type="ChEBI" id="CHEBI:29748"/>
        <dbReference type="ChEBI" id="CHEBI:29934"/>
        <dbReference type="EC" id="5.4.99.5"/>
    </reaction>
</comment>
<evidence type="ECO:0000256" key="1">
    <source>
        <dbReference type="PROSITE-ProRule" id="PRU00514"/>
    </source>
</evidence>
<dbReference type="SUPFAM" id="SSF55298">
    <property type="entry name" value="YjgF-like"/>
    <property type="match status" value="1"/>
</dbReference>
<evidence type="ECO:0000313" key="2">
    <source>
        <dbReference type="EMBL" id="QES54211.1"/>
    </source>
</evidence>
<dbReference type="EMBL" id="CP029189">
    <property type="protein sequence ID" value="QES54211.1"/>
    <property type="molecule type" value="Genomic_DNA"/>
</dbReference>
<keyword evidence="1" id="KW-0028">Amino-acid biosynthesis</keyword>
<dbReference type="GO" id="GO:0046417">
    <property type="term" value="P:chorismate metabolic process"/>
    <property type="evidence" value="ECO:0007669"/>
    <property type="project" value="TreeGrafter"/>
</dbReference>
<dbReference type="OrthoDB" id="9802232at2"/>